<accession>A0A7W8IMU0</accession>
<evidence type="ECO:0000256" key="1">
    <source>
        <dbReference type="ARBA" id="ARBA00022801"/>
    </source>
</evidence>
<keyword evidence="1 6" id="KW-0378">Hydrolase</keyword>
<dbReference type="Gene3D" id="3.30.379.10">
    <property type="entry name" value="Chitobiase/beta-hexosaminidase domain 2-like"/>
    <property type="match status" value="1"/>
</dbReference>
<dbReference type="GO" id="GO:0005975">
    <property type="term" value="P:carbohydrate metabolic process"/>
    <property type="evidence" value="ECO:0007669"/>
    <property type="project" value="UniProtKB-ARBA"/>
</dbReference>
<evidence type="ECO:0000313" key="7">
    <source>
        <dbReference type="Proteomes" id="UP000568106"/>
    </source>
</evidence>
<evidence type="ECO:0000313" key="6">
    <source>
        <dbReference type="EMBL" id="MBB5319073.1"/>
    </source>
</evidence>
<name>A0A7W8IMU0_9BACT</name>
<dbReference type="AlphaFoldDB" id="A0A7W8IMU0"/>
<sequence length="746" mass="84240">MLLKQMLAIPLLPVALILAGLTMPPAFASAESSTAPAEGVLQRLMPHLAPQLQLALVPKPDHKDYFRISGTRGHIRVEAATQPTLLYGVNWYLKYVAHLQISPNGSLLGSPNFTLPAPDAPIEKPALYPWRYALNENVDGYSAPYWDQQRWQHEIDLLALSGTNAILIERGMDLVLYQTFRDAGYSDQAIRNWIVQPAHQNWQLMGNMCCFQGPISKELLEKRSRSAQQLIATLRSLGITPVLPGYYGIVPADFASLHPGAHVITQGDWNGFTRPGWLDPRDPNFDKLAASFYRHQRELYGDSAIYDMEIFQEGGAAGDVPVPAAAKKVQQALMRDHPDALWMLLGWQQNPTQELLSSLDTSHVLIAEIEQGRIPREDRDREFRGASWLYGGLWEFGGRTTMGAPLYDYAVRLPRMAALPGSRIVGTAVFTEGMDTNPFAFDLYTEMAWHADPVDLTEWTNAYATRRYGADDPHARRAWQILLKTAYGYRADGNTQHGERDASQDSLFNSQPSLTATRAATWSPDVLRYNPADFAPALTELLEVNPSLRSTETYRYDLVDVARQTMANESRRLLPLIKQAYDSKDKTAFARLTKEWLRDMQLQDQLLQTSPFFLLGRWLSFVPPWASSPTELDRLNYDARSILTTWGDRKASEYGLHEYGNRDWAGLTRDYYMARWQMYFDSLSASLETGEAPKTIDWYAFGDQWNHSQKAYDATPHGDSYDAALAIAHTLHLALPINNPRHTSKL</sequence>
<comment type="caution">
    <text evidence="6">The sequence shown here is derived from an EMBL/GenBank/DDBJ whole genome shotgun (WGS) entry which is preliminary data.</text>
</comment>
<dbReference type="PANTHER" id="PTHR12872">
    <property type="entry name" value="ALPHA-N-ACETYLGLUCOSAMINIDASE"/>
    <property type="match status" value="1"/>
</dbReference>
<dbReference type="Proteomes" id="UP000568106">
    <property type="component" value="Unassembled WGS sequence"/>
</dbReference>
<feature type="domain" description="Alpha-N-acetylglucosaminidase N-terminal" evidence="4">
    <location>
        <begin position="36"/>
        <end position="116"/>
    </location>
</feature>
<dbReference type="Pfam" id="PF12971">
    <property type="entry name" value="NAGLU_N"/>
    <property type="match status" value="1"/>
</dbReference>
<dbReference type="Gene3D" id="3.20.20.80">
    <property type="entry name" value="Glycosidases"/>
    <property type="match status" value="1"/>
</dbReference>
<reference evidence="6" key="1">
    <citation type="submission" date="2020-08" db="EMBL/GenBank/DDBJ databases">
        <title>Genomic Encyclopedia of Type Strains, Phase IV (KMG-V): Genome sequencing to study the core and pangenomes of soil and plant-associated prokaryotes.</title>
        <authorList>
            <person name="Whitman W."/>
        </authorList>
    </citation>
    <scope>NUCLEOTIDE SEQUENCE [LARGE SCALE GENOMIC DNA]</scope>
    <source>
        <strain evidence="6">M8UP27</strain>
    </source>
</reference>
<dbReference type="InterPro" id="IPR029018">
    <property type="entry name" value="Hex-like_dom2"/>
</dbReference>
<dbReference type="Pfam" id="PF05089">
    <property type="entry name" value="NAGLU"/>
    <property type="match status" value="1"/>
</dbReference>
<dbReference type="EMBL" id="JACHDY010000006">
    <property type="protein sequence ID" value="MBB5319073.1"/>
    <property type="molecule type" value="Genomic_DNA"/>
</dbReference>
<proteinExistence type="predicted"/>
<dbReference type="EC" id="3.2.1.50" evidence="6"/>
<dbReference type="InterPro" id="IPR024240">
    <property type="entry name" value="NAGLU_N"/>
</dbReference>
<feature type="chain" id="PRO_5030585397" evidence="2">
    <location>
        <begin position="29"/>
        <end position="746"/>
    </location>
</feature>
<dbReference type="InterPro" id="IPR024732">
    <property type="entry name" value="NAGLU_C"/>
</dbReference>
<feature type="domain" description="Alpha-N-acetylglucosaminidase tim-barrel" evidence="3">
    <location>
        <begin position="131"/>
        <end position="450"/>
    </location>
</feature>
<evidence type="ECO:0000259" key="3">
    <source>
        <dbReference type="Pfam" id="PF05089"/>
    </source>
</evidence>
<dbReference type="PANTHER" id="PTHR12872:SF1">
    <property type="entry name" value="ALPHA-N-ACETYLGLUCOSAMINIDASE"/>
    <property type="match status" value="1"/>
</dbReference>
<organism evidence="6 7">
    <name type="scientific">Tunturiibacter empetritectus</name>
    <dbReference type="NCBI Taxonomy" id="3069691"/>
    <lineage>
        <taxon>Bacteria</taxon>
        <taxon>Pseudomonadati</taxon>
        <taxon>Acidobacteriota</taxon>
        <taxon>Terriglobia</taxon>
        <taxon>Terriglobales</taxon>
        <taxon>Acidobacteriaceae</taxon>
        <taxon>Tunturiibacter</taxon>
    </lineage>
</organism>
<feature type="domain" description="Alpha-N-acetylglucosaminidase C-terminal" evidence="5">
    <location>
        <begin position="459"/>
        <end position="727"/>
    </location>
</feature>
<feature type="signal peptide" evidence="2">
    <location>
        <begin position="1"/>
        <end position="28"/>
    </location>
</feature>
<dbReference type="Gene3D" id="1.20.120.670">
    <property type="entry name" value="N-acetyl-b-d-glucoasminidase"/>
    <property type="match status" value="1"/>
</dbReference>
<keyword evidence="2" id="KW-0732">Signal</keyword>
<dbReference type="InterPro" id="IPR007781">
    <property type="entry name" value="NAGLU"/>
</dbReference>
<evidence type="ECO:0000259" key="5">
    <source>
        <dbReference type="Pfam" id="PF12972"/>
    </source>
</evidence>
<dbReference type="InterPro" id="IPR024733">
    <property type="entry name" value="NAGLU_tim-barrel"/>
</dbReference>
<gene>
    <name evidence="6" type="ORF">HDF09_003772</name>
</gene>
<keyword evidence="7" id="KW-1185">Reference proteome</keyword>
<evidence type="ECO:0000256" key="2">
    <source>
        <dbReference type="SAM" id="SignalP"/>
    </source>
</evidence>
<keyword evidence="6" id="KW-0326">Glycosidase</keyword>
<dbReference type="Pfam" id="PF12972">
    <property type="entry name" value="NAGLU_C"/>
    <property type="match status" value="1"/>
</dbReference>
<protein>
    <submittedName>
        <fullName evidence="6">Alpha-N-acetylglucosaminidase</fullName>
        <ecNumber evidence="6">3.2.1.50</ecNumber>
    </submittedName>
</protein>
<dbReference type="GO" id="GO:0004561">
    <property type="term" value="F:alpha-N-acetylglucosaminidase activity"/>
    <property type="evidence" value="ECO:0007669"/>
    <property type="project" value="UniProtKB-EC"/>
</dbReference>
<evidence type="ECO:0000259" key="4">
    <source>
        <dbReference type="Pfam" id="PF12971"/>
    </source>
</evidence>